<name>A0A1V9Z6J4_ACHHY</name>
<dbReference type="GO" id="GO:0000724">
    <property type="term" value="P:double-strand break repair via homologous recombination"/>
    <property type="evidence" value="ECO:0007669"/>
    <property type="project" value="TreeGrafter"/>
</dbReference>
<comment type="caution">
    <text evidence="3">The sequence shown here is derived from an EMBL/GenBank/DDBJ whole genome shotgun (WGS) entry which is preliminary data.</text>
</comment>
<evidence type="ECO:0000256" key="1">
    <source>
        <dbReference type="PROSITE-ProRule" id="PRU00325"/>
    </source>
</evidence>
<accession>A0A1V9Z6J4</accession>
<keyword evidence="1" id="KW-0862">Zinc</keyword>
<dbReference type="OrthoDB" id="337581at2759"/>
<gene>
    <name evidence="3" type="ORF">ACHHYP_02387</name>
</gene>
<keyword evidence="1" id="KW-0479">Metal-binding</keyword>
<sequence length="146" mass="15860">MSNELSAAILRRILDDVKSNGGTFGPEHGAMMMSIHHSEPDMLMFQAAVELVEKARVTRIVASSSGRALVRVAAPSHGGTNAMYICFTHYCSCDAFYETTVHSRLTMCKHMLAALIADATGKMQLVQVADTEFANLMCPEDVPHAT</sequence>
<dbReference type="GO" id="GO:0008270">
    <property type="term" value="F:zinc ion binding"/>
    <property type="evidence" value="ECO:0007669"/>
    <property type="project" value="UniProtKB-KW"/>
</dbReference>
<evidence type="ECO:0000313" key="4">
    <source>
        <dbReference type="Proteomes" id="UP000243579"/>
    </source>
</evidence>
<dbReference type="Proteomes" id="UP000243579">
    <property type="component" value="Unassembled WGS sequence"/>
</dbReference>
<protein>
    <recommendedName>
        <fullName evidence="2">SWIM-type domain-containing protein</fullName>
    </recommendedName>
</protein>
<dbReference type="PROSITE" id="PS50966">
    <property type="entry name" value="ZF_SWIM"/>
    <property type="match status" value="1"/>
</dbReference>
<evidence type="ECO:0000259" key="2">
    <source>
        <dbReference type="PROSITE" id="PS50966"/>
    </source>
</evidence>
<reference evidence="3 4" key="1">
    <citation type="journal article" date="2014" name="Genome Biol. Evol.">
        <title>The secreted proteins of Achlya hypogyna and Thraustotheca clavata identify the ancestral oomycete secretome and reveal gene acquisitions by horizontal gene transfer.</title>
        <authorList>
            <person name="Misner I."/>
            <person name="Blouin N."/>
            <person name="Leonard G."/>
            <person name="Richards T.A."/>
            <person name="Lane C.E."/>
        </authorList>
    </citation>
    <scope>NUCLEOTIDE SEQUENCE [LARGE SCALE GENOMIC DNA]</scope>
    <source>
        <strain evidence="3 4">ATCC 48635</strain>
    </source>
</reference>
<dbReference type="GO" id="GO:0097196">
    <property type="term" value="C:Shu complex"/>
    <property type="evidence" value="ECO:0007669"/>
    <property type="project" value="TreeGrafter"/>
</dbReference>
<keyword evidence="1" id="KW-0863">Zinc-finger</keyword>
<dbReference type="PANTHER" id="PTHR28498">
    <property type="entry name" value="ZINC FINGER SWIM DOMAIN-CONTAINING PROTEIN 7"/>
    <property type="match status" value="1"/>
</dbReference>
<proteinExistence type="predicted"/>
<dbReference type="PANTHER" id="PTHR28498:SF1">
    <property type="entry name" value="ZINC FINGER SWIM DOMAIN-CONTAINING PROTEIN 7"/>
    <property type="match status" value="1"/>
</dbReference>
<feature type="domain" description="SWIM-type" evidence="2">
    <location>
        <begin position="70"/>
        <end position="119"/>
    </location>
</feature>
<keyword evidence="4" id="KW-1185">Reference proteome</keyword>
<dbReference type="AlphaFoldDB" id="A0A1V9Z6J4"/>
<evidence type="ECO:0000313" key="3">
    <source>
        <dbReference type="EMBL" id="OQR93623.1"/>
    </source>
</evidence>
<dbReference type="EMBL" id="JNBR01000401">
    <property type="protein sequence ID" value="OQR93623.1"/>
    <property type="molecule type" value="Genomic_DNA"/>
</dbReference>
<dbReference type="InterPro" id="IPR007527">
    <property type="entry name" value="Znf_SWIM"/>
</dbReference>
<organism evidence="3 4">
    <name type="scientific">Achlya hypogyna</name>
    <name type="common">Oomycete</name>
    <name type="synonym">Protoachlya hypogyna</name>
    <dbReference type="NCBI Taxonomy" id="1202772"/>
    <lineage>
        <taxon>Eukaryota</taxon>
        <taxon>Sar</taxon>
        <taxon>Stramenopiles</taxon>
        <taxon>Oomycota</taxon>
        <taxon>Saprolegniomycetes</taxon>
        <taxon>Saprolegniales</taxon>
        <taxon>Achlyaceae</taxon>
        <taxon>Achlya</taxon>
    </lineage>
</organism>